<evidence type="ECO:0000313" key="1">
    <source>
        <dbReference type="EMBL" id="QIS13101.1"/>
    </source>
</evidence>
<evidence type="ECO:0000313" key="2">
    <source>
        <dbReference type="Proteomes" id="UP000503540"/>
    </source>
</evidence>
<protein>
    <submittedName>
        <fullName evidence="1">Glyoxalase</fullName>
    </submittedName>
</protein>
<organism evidence="1 2">
    <name type="scientific">Nocardia arthritidis</name>
    <dbReference type="NCBI Taxonomy" id="228602"/>
    <lineage>
        <taxon>Bacteria</taxon>
        <taxon>Bacillati</taxon>
        <taxon>Actinomycetota</taxon>
        <taxon>Actinomycetes</taxon>
        <taxon>Mycobacteriales</taxon>
        <taxon>Nocardiaceae</taxon>
        <taxon>Nocardia</taxon>
    </lineage>
</organism>
<dbReference type="EMBL" id="CP046172">
    <property type="protein sequence ID" value="QIS13101.1"/>
    <property type="molecule type" value="Genomic_DNA"/>
</dbReference>
<dbReference type="SUPFAM" id="SSF54593">
    <property type="entry name" value="Glyoxalase/Bleomycin resistance protein/Dihydroxybiphenyl dioxygenase"/>
    <property type="match status" value="1"/>
</dbReference>
<dbReference type="Proteomes" id="UP000503540">
    <property type="component" value="Chromosome"/>
</dbReference>
<accession>A0A6G9YIT2</accession>
<dbReference type="Gene3D" id="3.10.180.10">
    <property type="entry name" value="2,3-Dihydroxybiphenyl 1,2-Dioxygenase, domain 1"/>
    <property type="match status" value="1"/>
</dbReference>
<dbReference type="RefSeq" id="WP_167475682.1">
    <property type="nucleotide sequence ID" value="NZ_CP046172.1"/>
</dbReference>
<name>A0A6G9YIT2_9NOCA</name>
<dbReference type="InterPro" id="IPR029068">
    <property type="entry name" value="Glyas_Bleomycin-R_OHBP_Dase"/>
</dbReference>
<proteinExistence type="predicted"/>
<sequence>MSDTSVPVLRSGDLSNTLDFYRALGYQVTHEQTRPYAYGVVTANGCEVHFAAGPKTADNSGDAGCLIMVDDVAARHRDFSAALRARYGKVPSKGNPRITRFRPGQTRFTLVDPAGNWIIYIQRDEPVELEYGGSSELSGLAKVLDNARILRDFKNDDSAAARTLEVGLGRHGAQAPAVDRARALAALTELSIATGDSARAERFRAELRGIELTKTERASVAAELRAATDLEAWLTETS</sequence>
<keyword evidence="2" id="KW-1185">Reference proteome</keyword>
<reference evidence="1 2" key="1">
    <citation type="journal article" date="2019" name="ACS Chem. Biol.">
        <title>Identification and Mobilization of a Cryptic Antibiotic Biosynthesis Gene Locus from a Human-Pathogenic Nocardia Isolate.</title>
        <authorList>
            <person name="Herisse M."/>
            <person name="Ishida K."/>
            <person name="Porter J.L."/>
            <person name="Howden B."/>
            <person name="Hertweck C."/>
            <person name="Stinear T.P."/>
            <person name="Pidot S.J."/>
        </authorList>
    </citation>
    <scope>NUCLEOTIDE SEQUENCE [LARGE SCALE GENOMIC DNA]</scope>
    <source>
        <strain evidence="1 2">AUSMDU00012717</strain>
    </source>
</reference>
<gene>
    <name evidence="1" type="ORF">F5544_26235</name>
</gene>
<dbReference type="KEGG" id="nah:F5544_26235"/>
<dbReference type="AlphaFoldDB" id="A0A6G9YIT2"/>